<accession>A0A921GX96</accession>
<evidence type="ECO:0000313" key="3">
    <source>
        <dbReference type="Proteomes" id="UP000706163"/>
    </source>
</evidence>
<feature type="transmembrane region" description="Helical" evidence="1">
    <location>
        <begin position="27"/>
        <end position="43"/>
    </location>
</feature>
<feature type="transmembrane region" description="Helical" evidence="1">
    <location>
        <begin position="350"/>
        <end position="372"/>
    </location>
</feature>
<protein>
    <submittedName>
        <fullName evidence="2">Uncharacterized protein</fullName>
    </submittedName>
</protein>
<reference evidence="2" key="2">
    <citation type="submission" date="2021-09" db="EMBL/GenBank/DDBJ databases">
        <authorList>
            <person name="Gilroy R."/>
        </authorList>
    </citation>
    <scope>NUCLEOTIDE SEQUENCE</scope>
    <source>
        <strain evidence="2">CHK149-3286</strain>
    </source>
</reference>
<feature type="transmembrane region" description="Helical" evidence="1">
    <location>
        <begin position="50"/>
        <end position="71"/>
    </location>
</feature>
<keyword evidence="1" id="KW-0812">Transmembrane</keyword>
<dbReference type="Proteomes" id="UP000706163">
    <property type="component" value="Unassembled WGS sequence"/>
</dbReference>
<feature type="transmembrane region" description="Helical" evidence="1">
    <location>
        <begin position="5"/>
        <end position="21"/>
    </location>
</feature>
<keyword evidence="1" id="KW-1133">Transmembrane helix</keyword>
<feature type="transmembrane region" description="Helical" evidence="1">
    <location>
        <begin position="125"/>
        <end position="146"/>
    </location>
</feature>
<gene>
    <name evidence="2" type="ORF">K8V85_03395</name>
</gene>
<organism evidence="2 3">
    <name type="scientific">Staphylococcus kloosii</name>
    <dbReference type="NCBI Taxonomy" id="29384"/>
    <lineage>
        <taxon>Bacteria</taxon>
        <taxon>Bacillati</taxon>
        <taxon>Bacillota</taxon>
        <taxon>Bacilli</taxon>
        <taxon>Bacillales</taxon>
        <taxon>Staphylococcaceae</taxon>
        <taxon>Staphylococcus</taxon>
    </lineage>
</organism>
<feature type="transmembrane region" description="Helical" evidence="1">
    <location>
        <begin position="206"/>
        <end position="236"/>
    </location>
</feature>
<feature type="transmembrane region" description="Helical" evidence="1">
    <location>
        <begin position="167"/>
        <end position="194"/>
    </location>
</feature>
<dbReference type="EMBL" id="DYVT01000040">
    <property type="protein sequence ID" value="HJF67334.1"/>
    <property type="molecule type" value="Genomic_DNA"/>
</dbReference>
<feature type="transmembrane region" description="Helical" evidence="1">
    <location>
        <begin position="323"/>
        <end position="343"/>
    </location>
</feature>
<evidence type="ECO:0000256" key="1">
    <source>
        <dbReference type="SAM" id="Phobius"/>
    </source>
</evidence>
<proteinExistence type="predicted"/>
<name>A0A921GX96_9STAP</name>
<sequence>MGIKSIIVALIFLALLVVSLWQGYGNFFILIFFNLCVLSFMLVKRYDIKLIVLVLIQWILYAFFLVIHQYVHILPGSGNDDLRFEKLADNYYYHYLFATNVDLFQNSRAYSQFLAVIYFIGRPHILIPGLVNITVHTVTVILLYKICMHVLSNSKISIITVTLYTFYPIYIFTTVITLREMFIIMFIMLFLHALLKLYKTKNISHFFYAVCAIIIGSIFHIGLLGLLLVLACYFVVISNVHMTFRILLGILFITSFVIFIVNSNDAKVQNTINTDDHTKILDLNSRADYISVNEANGIQTKLKQVTYFLLKPFPWEVRTLSDIIGLFDICVILVATFLAILLYKQTKNKMILIVLFTVYGMFITFAIGTYNYGTALRHRDKVAMLLTMFINYYIFYKKRR</sequence>
<feature type="transmembrane region" description="Helical" evidence="1">
    <location>
        <begin position="378"/>
        <end position="396"/>
    </location>
</feature>
<keyword evidence="1" id="KW-0472">Membrane</keyword>
<dbReference type="RefSeq" id="WP_278674688.1">
    <property type="nucleotide sequence ID" value="NZ_DYVT01000040.1"/>
</dbReference>
<feature type="transmembrane region" description="Helical" evidence="1">
    <location>
        <begin position="243"/>
        <end position="261"/>
    </location>
</feature>
<reference evidence="2" key="1">
    <citation type="journal article" date="2021" name="PeerJ">
        <title>Extensive microbial diversity within the chicken gut microbiome revealed by metagenomics and culture.</title>
        <authorList>
            <person name="Gilroy R."/>
            <person name="Ravi A."/>
            <person name="Getino M."/>
            <person name="Pursley I."/>
            <person name="Horton D.L."/>
            <person name="Alikhan N.F."/>
            <person name="Baker D."/>
            <person name="Gharbi K."/>
            <person name="Hall N."/>
            <person name="Watson M."/>
            <person name="Adriaenssens E.M."/>
            <person name="Foster-Nyarko E."/>
            <person name="Jarju S."/>
            <person name="Secka A."/>
            <person name="Antonio M."/>
            <person name="Oren A."/>
            <person name="Chaudhuri R.R."/>
            <person name="La Ragione R."/>
            <person name="Hildebrand F."/>
            <person name="Pallen M.J."/>
        </authorList>
    </citation>
    <scope>NUCLEOTIDE SEQUENCE</scope>
    <source>
        <strain evidence="2">CHK149-3286</strain>
    </source>
</reference>
<dbReference type="AlphaFoldDB" id="A0A921GX96"/>
<comment type="caution">
    <text evidence="2">The sequence shown here is derived from an EMBL/GenBank/DDBJ whole genome shotgun (WGS) entry which is preliminary data.</text>
</comment>
<evidence type="ECO:0000313" key="2">
    <source>
        <dbReference type="EMBL" id="HJF67334.1"/>
    </source>
</evidence>